<evidence type="ECO:0000256" key="1">
    <source>
        <dbReference type="ARBA" id="ARBA00022603"/>
    </source>
</evidence>
<dbReference type="PRINTS" id="PR02008">
    <property type="entry name" value="RCMTFAMILY"/>
</dbReference>
<protein>
    <submittedName>
        <fullName evidence="6">16S rRNA (Cytosine(967)-C(5))-methyltransferase</fullName>
        <ecNumber evidence="6">2.1.1.176</ecNumber>
    </submittedName>
</protein>
<dbReference type="GO" id="GO:0008173">
    <property type="term" value="F:RNA methyltransferase activity"/>
    <property type="evidence" value="ECO:0007669"/>
    <property type="project" value="InterPro"/>
</dbReference>
<dbReference type="Pfam" id="PF01189">
    <property type="entry name" value="Methyltr_RsmB-F"/>
    <property type="match status" value="1"/>
</dbReference>
<evidence type="ECO:0000256" key="2">
    <source>
        <dbReference type="ARBA" id="ARBA00022679"/>
    </source>
</evidence>
<keyword evidence="2 6" id="KW-0808">Transferase</keyword>
<name>A0A3B1CIS9_9ZZZZ</name>
<organism evidence="6">
    <name type="scientific">hydrothermal vent metagenome</name>
    <dbReference type="NCBI Taxonomy" id="652676"/>
    <lineage>
        <taxon>unclassified sequences</taxon>
        <taxon>metagenomes</taxon>
        <taxon>ecological metagenomes</taxon>
    </lineage>
</organism>
<gene>
    <name evidence="6" type="ORF">MNBD_NITROSPINAE02-2025</name>
</gene>
<accession>A0A3B1CIS9</accession>
<evidence type="ECO:0000256" key="3">
    <source>
        <dbReference type="ARBA" id="ARBA00022691"/>
    </source>
</evidence>
<proteinExistence type="predicted"/>
<dbReference type="PROSITE" id="PS51686">
    <property type="entry name" value="SAM_MT_RSMB_NOP"/>
    <property type="match status" value="1"/>
</dbReference>
<evidence type="ECO:0000256" key="4">
    <source>
        <dbReference type="ARBA" id="ARBA00022884"/>
    </source>
</evidence>
<dbReference type="GO" id="GO:0003723">
    <property type="term" value="F:RNA binding"/>
    <property type="evidence" value="ECO:0007669"/>
    <property type="project" value="UniProtKB-KW"/>
</dbReference>
<dbReference type="InterPro" id="IPR029063">
    <property type="entry name" value="SAM-dependent_MTases_sf"/>
</dbReference>
<dbReference type="Gene3D" id="3.40.50.150">
    <property type="entry name" value="Vaccinia Virus protein VP39"/>
    <property type="match status" value="1"/>
</dbReference>
<dbReference type="SUPFAM" id="SSF53335">
    <property type="entry name" value="S-adenosyl-L-methionine-dependent methyltransferases"/>
    <property type="match status" value="1"/>
</dbReference>
<feature type="domain" description="SAM-dependent MTase RsmB/NOP-type" evidence="5">
    <location>
        <begin position="185"/>
        <end position="459"/>
    </location>
</feature>
<dbReference type="SUPFAM" id="SSF48013">
    <property type="entry name" value="NusB-like"/>
    <property type="match status" value="1"/>
</dbReference>
<dbReference type="InterPro" id="IPR023267">
    <property type="entry name" value="RCMT"/>
</dbReference>
<dbReference type="PANTHER" id="PTHR22807:SF61">
    <property type="entry name" value="NOL1_NOP2_SUN FAMILY PROTEIN _ ANTITERMINATION NUSB DOMAIN-CONTAINING PROTEIN"/>
    <property type="match status" value="1"/>
</dbReference>
<dbReference type="InterPro" id="IPR006027">
    <property type="entry name" value="NusB_RsmB_TIM44"/>
</dbReference>
<evidence type="ECO:0000259" key="5">
    <source>
        <dbReference type="PROSITE" id="PS51686"/>
    </source>
</evidence>
<dbReference type="GO" id="GO:0001510">
    <property type="term" value="P:RNA methylation"/>
    <property type="evidence" value="ECO:0007669"/>
    <property type="project" value="InterPro"/>
</dbReference>
<evidence type="ECO:0000313" key="6">
    <source>
        <dbReference type="EMBL" id="VAX24673.1"/>
    </source>
</evidence>
<dbReference type="InterPro" id="IPR049560">
    <property type="entry name" value="MeTrfase_RsmB-F_NOP2_cat"/>
</dbReference>
<dbReference type="InterPro" id="IPR054728">
    <property type="entry name" value="RsmB-like_ferredoxin"/>
</dbReference>
<dbReference type="EMBL" id="UOGE01000096">
    <property type="protein sequence ID" value="VAX24673.1"/>
    <property type="molecule type" value="Genomic_DNA"/>
</dbReference>
<dbReference type="Gene3D" id="3.30.70.1170">
    <property type="entry name" value="Sun protein, domain 3"/>
    <property type="match status" value="1"/>
</dbReference>
<dbReference type="PANTHER" id="PTHR22807">
    <property type="entry name" value="NOP2 YEAST -RELATED NOL1/NOP2/FMU SUN DOMAIN-CONTAINING"/>
    <property type="match status" value="1"/>
</dbReference>
<keyword evidence="3" id="KW-0949">S-adenosyl-L-methionine</keyword>
<dbReference type="InterPro" id="IPR001678">
    <property type="entry name" value="MeTrfase_RsmB-F_NOP2_dom"/>
</dbReference>
<dbReference type="InterPro" id="IPR035926">
    <property type="entry name" value="NusB-like_sf"/>
</dbReference>
<sequence length="459" mass="50422">MVDSARKSAYKILIALELQSGSRIEILLQGHAIDAKLGPRDKAFASEIVYGVTRWKRGLDMIIENGSSTPMERIDLEVLVLLRIGLYQIFEMTRTPISAAVNETVNVAKSLSKAKPLSGFVNGVLRGVIRNADLENKRIPISVMVESFLKKGAPEMLRLGAIHSFPGWIVKRWIKTFGPELTEKILAASNKKAPVFFRLNSLNIGKADFLTKATRWGVGADALSFVENGYLLKEGKLDPGAIPFVKGYVQPQDAASQLAASLLEVEPGDQVADICCGRGIKSGGFAQAMENKGKIFCLDNSVMRLTELATNMERQGVTICDAQRGDATESWPTAKKFTKIFVDAPCSGTGGFRRHPEGKWSKSQELVIQMSDLQKNILRMAVDRLTPGGHLVYAVCSIEPEEGIMQIENLLKKSGYVERVDLRKTDLPAKDFINDTGDLFILPGESGMDGFFAAKLRKI</sequence>
<dbReference type="GO" id="GO:0006355">
    <property type="term" value="P:regulation of DNA-templated transcription"/>
    <property type="evidence" value="ECO:0007669"/>
    <property type="project" value="InterPro"/>
</dbReference>
<dbReference type="Pfam" id="PF01029">
    <property type="entry name" value="NusB"/>
    <property type="match status" value="1"/>
</dbReference>
<dbReference type="Pfam" id="PF22458">
    <property type="entry name" value="RsmF-B_ferredox"/>
    <property type="match status" value="1"/>
</dbReference>
<keyword evidence="1 6" id="KW-0489">Methyltransferase</keyword>
<dbReference type="EC" id="2.1.1.176" evidence="6"/>
<keyword evidence="4" id="KW-0694">RNA-binding</keyword>
<reference evidence="6" key="1">
    <citation type="submission" date="2018-06" db="EMBL/GenBank/DDBJ databases">
        <authorList>
            <person name="Zhirakovskaya E."/>
        </authorList>
    </citation>
    <scope>NUCLEOTIDE SEQUENCE</scope>
</reference>
<dbReference type="AlphaFoldDB" id="A0A3B1CIS9"/>
<dbReference type="Gene3D" id="1.10.940.10">
    <property type="entry name" value="NusB-like"/>
    <property type="match status" value="1"/>
</dbReference>